<sequence>MDSTESDTIPPTTHTDVAIVDSGVDPGVDMALPTLYGASCSAYPMQSDLPISMVTAPKAWRHQPVAKETPTHHSYPLNGTAKVPQGIFVTDPKYPWPSKMEKFKRNLHKVTLPEFLEDGTPKLLKPSLYDPRKIQGCIFLDHENNDLTTNDNSEIGDEEIFEQVNVSKPVDSSMHSPPKISDAPLGEVDNVVDNTFTSSTSVPFVHNNLFVVLDNAEASEPPTVLPAMELVFTNSPLPSSASAPHDTVPGQSRDLFVEESTQRSHGGRPLKPSQRLKDIE</sequence>
<organism evidence="2 3">
    <name type="scientific">Brassica carinata</name>
    <name type="common">Ethiopian mustard</name>
    <name type="synonym">Abyssinian cabbage</name>
    <dbReference type="NCBI Taxonomy" id="52824"/>
    <lineage>
        <taxon>Eukaryota</taxon>
        <taxon>Viridiplantae</taxon>
        <taxon>Streptophyta</taxon>
        <taxon>Embryophyta</taxon>
        <taxon>Tracheophyta</taxon>
        <taxon>Spermatophyta</taxon>
        <taxon>Magnoliopsida</taxon>
        <taxon>eudicotyledons</taxon>
        <taxon>Gunneridae</taxon>
        <taxon>Pentapetalae</taxon>
        <taxon>rosids</taxon>
        <taxon>malvids</taxon>
        <taxon>Brassicales</taxon>
        <taxon>Brassicaceae</taxon>
        <taxon>Brassiceae</taxon>
        <taxon>Brassica</taxon>
    </lineage>
</organism>
<dbReference type="Proteomes" id="UP000886595">
    <property type="component" value="Unassembled WGS sequence"/>
</dbReference>
<dbReference type="AlphaFoldDB" id="A0A8X7VI42"/>
<accession>A0A8X7VI42</accession>
<dbReference type="EMBL" id="JAAMPC010000005">
    <property type="protein sequence ID" value="KAG2311674.1"/>
    <property type="molecule type" value="Genomic_DNA"/>
</dbReference>
<feature type="region of interest" description="Disordered" evidence="1">
    <location>
        <begin position="238"/>
        <end position="280"/>
    </location>
</feature>
<comment type="caution">
    <text evidence="2">The sequence shown here is derived from an EMBL/GenBank/DDBJ whole genome shotgun (WGS) entry which is preliminary data.</text>
</comment>
<feature type="region of interest" description="Disordered" evidence="1">
    <location>
        <begin position="1"/>
        <end position="20"/>
    </location>
</feature>
<proteinExistence type="predicted"/>
<dbReference type="OrthoDB" id="10503967at2759"/>
<evidence type="ECO:0000313" key="3">
    <source>
        <dbReference type="Proteomes" id="UP000886595"/>
    </source>
</evidence>
<evidence type="ECO:0000313" key="2">
    <source>
        <dbReference type="EMBL" id="KAG2311674.1"/>
    </source>
</evidence>
<reference evidence="2 3" key="1">
    <citation type="submission" date="2020-02" db="EMBL/GenBank/DDBJ databases">
        <authorList>
            <person name="Ma Q."/>
            <person name="Huang Y."/>
            <person name="Song X."/>
            <person name="Pei D."/>
        </authorList>
    </citation>
    <scope>NUCLEOTIDE SEQUENCE [LARGE SCALE GENOMIC DNA]</scope>
    <source>
        <strain evidence="2">Sxm20200214</strain>
        <tissue evidence="2">Leaf</tissue>
    </source>
</reference>
<feature type="compositionally biased region" description="Polar residues" evidence="1">
    <location>
        <begin position="1"/>
        <end position="15"/>
    </location>
</feature>
<evidence type="ECO:0000256" key="1">
    <source>
        <dbReference type="SAM" id="MobiDB-lite"/>
    </source>
</evidence>
<protein>
    <submittedName>
        <fullName evidence="2">Uncharacterized protein</fullName>
    </submittedName>
</protein>
<gene>
    <name evidence="2" type="ORF">Bca52824_023231</name>
</gene>
<name>A0A8X7VI42_BRACI</name>
<keyword evidence="3" id="KW-1185">Reference proteome</keyword>